<dbReference type="SFLD" id="SFLDG01018">
    <property type="entry name" value="Squalene/Phytoene_Synthase_Lik"/>
    <property type="match status" value="1"/>
</dbReference>
<dbReference type="SFLD" id="SFLDS00005">
    <property type="entry name" value="Isoprenoid_Synthase_Type_I"/>
    <property type="match status" value="1"/>
</dbReference>
<dbReference type="GO" id="GO:0004311">
    <property type="term" value="F:geranylgeranyl diphosphate synthase activity"/>
    <property type="evidence" value="ECO:0007669"/>
    <property type="project" value="InterPro"/>
</dbReference>
<dbReference type="InterPro" id="IPR019845">
    <property type="entry name" value="Squalene/phytoene_synthase_CS"/>
</dbReference>
<dbReference type="Gene3D" id="1.10.600.10">
    <property type="entry name" value="Farnesyl Diphosphate Synthase"/>
    <property type="match status" value="1"/>
</dbReference>
<dbReference type="InterPro" id="IPR044843">
    <property type="entry name" value="Trans_IPPS_bact-type"/>
</dbReference>
<accession>A0A482YE38</accession>
<dbReference type="RefSeq" id="WP_130500484.1">
    <property type="nucleotide sequence ID" value="NZ_SHMP01000004.1"/>
</dbReference>
<dbReference type="InterPro" id="IPR002060">
    <property type="entry name" value="Squ/phyt_synthse"/>
</dbReference>
<organism evidence="2 3">
    <name type="scientific">Natrinema hispanicum</name>
    <dbReference type="NCBI Taxonomy" id="392421"/>
    <lineage>
        <taxon>Archaea</taxon>
        <taxon>Methanobacteriati</taxon>
        <taxon>Methanobacteriota</taxon>
        <taxon>Stenosarchaea group</taxon>
        <taxon>Halobacteria</taxon>
        <taxon>Halobacteriales</taxon>
        <taxon>Natrialbaceae</taxon>
        <taxon>Natrinema</taxon>
    </lineage>
</organism>
<dbReference type="EMBL" id="SHMP01000004">
    <property type="protein sequence ID" value="RZV11109.1"/>
    <property type="molecule type" value="Genomic_DNA"/>
</dbReference>
<dbReference type="GO" id="GO:0008299">
    <property type="term" value="P:isoprenoid biosynthetic process"/>
    <property type="evidence" value="ECO:0007669"/>
    <property type="project" value="UniProtKB-ARBA"/>
</dbReference>
<reference evidence="2 3" key="1">
    <citation type="submission" date="2019-02" db="EMBL/GenBank/DDBJ databases">
        <title>Genomic Encyclopedia of Archaeal and Bacterial Type Strains, Phase II (KMG-II): from individual species to whole genera.</title>
        <authorList>
            <person name="Goeker M."/>
        </authorList>
    </citation>
    <scope>NUCLEOTIDE SEQUENCE [LARGE SCALE GENOMIC DNA]</scope>
    <source>
        <strain evidence="2 3">DSM 18328</strain>
    </source>
</reference>
<dbReference type="PROSITE" id="PS01045">
    <property type="entry name" value="SQUALEN_PHYTOEN_SYN_2"/>
    <property type="match status" value="1"/>
</dbReference>
<dbReference type="InterPro" id="IPR033904">
    <property type="entry name" value="Trans_IPPS_HH"/>
</dbReference>
<evidence type="ECO:0000313" key="2">
    <source>
        <dbReference type="EMBL" id="RZV11109.1"/>
    </source>
</evidence>
<dbReference type="InterPro" id="IPR008949">
    <property type="entry name" value="Isoprenoid_synthase_dom_sf"/>
</dbReference>
<dbReference type="SFLD" id="SFLDG01212">
    <property type="entry name" value="Phytoene_synthase_like"/>
    <property type="match status" value="1"/>
</dbReference>
<dbReference type="PROSITE" id="PS01044">
    <property type="entry name" value="SQUALEN_PHYTOEN_SYN_1"/>
    <property type="match status" value="1"/>
</dbReference>
<dbReference type="AlphaFoldDB" id="A0A482YE38"/>
<dbReference type="CDD" id="cd00683">
    <property type="entry name" value="Trans_IPPS_HH"/>
    <property type="match status" value="1"/>
</dbReference>
<name>A0A482YE38_9EURY</name>
<comment type="caution">
    <text evidence="2">The sequence shown here is derived from an EMBL/GenBank/DDBJ whole genome shotgun (WGS) entry which is preliminary data.</text>
</comment>
<dbReference type="Pfam" id="PF00494">
    <property type="entry name" value="SQS_PSY"/>
    <property type="match status" value="1"/>
</dbReference>
<protein>
    <submittedName>
        <fullName evidence="2">Phytoene/squalene synthetase</fullName>
    </submittedName>
</protein>
<proteinExistence type="predicted"/>
<dbReference type="PANTHER" id="PTHR31480">
    <property type="entry name" value="BIFUNCTIONAL LYCOPENE CYCLASE/PHYTOENE SYNTHASE"/>
    <property type="match status" value="1"/>
</dbReference>
<dbReference type="GO" id="GO:0051996">
    <property type="term" value="F:squalene synthase [NAD(P)H] activity"/>
    <property type="evidence" value="ECO:0007669"/>
    <property type="project" value="InterPro"/>
</dbReference>
<gene>
    <name evidence="2" type="ORF">BDK88_2342</name>
</gene>
<keyword evidence="1" id="KW-0808">Transferase</keyword>
<dbReference type="Proteomes" id="UP000291097">
    <property type="component" value="Unassembled WGS sequence"/>
</dbReference>
<evidence type="ECO:0000313" key="3">
    <source>
        <dbReference type="Proteomes" id="UP000291097"/>
    </source>
</evidence>
<dbReference type="OrthoDB" id="305023at2157"/>
<evidence type="ECO:0000256" key="1">
    <source>
        <dbReference type="ARBA" id="ARBA00022679"/>
    </source>
</evidence>
<sequence>MQQEHIDAGKAIQKRTGKTFYLATRFLPERVRHATHVLYAFFRIADEVVDDADGVPPEEQRARLEELRAEALGERTPDDPVLEAFQELRTRYGITDDEVTEFIDAMATDIDTDRYETYADLESYMRGSAAAVGVMMTAIMEPDNEATALPHAIKLGEAFQMTNFLRDVREDVLDRDRIYIPQETLREHGVEPAQIERLEFDESFASAMAAELQRTEEPLSARASPVSATFPRIASSRFCWRRSSMRNITVSSGHRDTTCSRKNRRCRRRESCGVSRRRAGTGTGIAIQRPCSSECRQSPRASPTTVAPSMGTAFRLASGLIKPLGMVELVSLYRTMSTHICP</sequence>
<dbReference type="SUPFAM" id="SSF48576">
    <property type="entry name" value="Terpenoid synthases"/>
    <property type="match status" value="1"/>
</dbReference>